<evidence type="ECO:0000256" key="1">
    <source>
        <dbReference type="ARBA" id="ARBA00004141"/>
    </source>
</evidence>
<dbReference type="GO" id="GO:0030964">
    <property type="term" value="C:NADH dehydrogenase complex"/>
    <property type="evidence" value="ECO:0007669"/>
    <property type="project" value="TreeGrafter"/>
</dbReference>
<evidence type="ECO:0000256" key="10">
    <source>
        <dbReference type="ARBA" id="ARBA00023136"/>
    </source>
</evidence>
<evidence type="ECO:0000256" key="9">
    <source>
        <dbReference type="ARBA" id="ARBA00023027"/>
    </source>
</evidence>
<accession>A0A2M7G1H3</accession>
<comment type="caution">
    <text evidence="13">The sequence shown here is derived from an EMBL/GenBank/DDBJ whole genome shotgun (WGS) entry which is preliminary data.</text>
</comment>
<keyword evidence="10 11" id="KW-0472">Membrane</keyword>
<evidence type="ECO:0000313" key="13">
    <source>
        <dbReference type="EMBL" id="PIW15573.1"/>
    </source>
</evidence>
<organism evidence="13 14">
    <name type="scientific">bacterium (Candidatus Blackallbacteria) CG17_big_fil_post_rev_8_21_14_2_50_48_46</name>
    <dbReference type="NCBI Taxonomy" id="2014261"/>
    <lineage>
        <taxon>Bacteria</taxon>
        <taxon>Candidatus Blackallbacteria</taxon>
    </lineage>
</organism>
<evidence type="ECO:0000256" key="6">
    <source>
        <dbReference type="ARBA" id="ARBA00022719"/>
    </source>
</evidence>
<evidence type="ECO:0000256" key="8">
    <source>
        <dbReference type="ARBA" id="ARBA00022989"/>
    </source>
</evidence>
<keyword evidence="7 11" id="KW-1278">Translocase</keyword>
<feature type="transmembrane region" description="Helical" evidence="11">
    <location>
        <begin position="6"/>
        <end position="30"/>
    </location>
</feature>
<gene>
    <name evidence="11" type="primary">nuoA</name>
    <name evidence="13" type="ORF">COW36_16625</name>
</gene>
<evidence type="ECO:0000256" key="12">
    <source>
        <dbReference type="RuleBase" id="RU003639"/>
    </source>
</evidence>
<dbReference type="Gene3D" id="1.20.58.1610">
    <property type="entry name" value="NADH:ubiquinone/plastoquinone oxidoreductase, chain 3"/>
    <property type="match status" value="1"/>
</dbReference>
<dbReference type="GO" id="GO:0048038">
    <property type="term" value="F:quinone binding"/>
    <property type="evidence" value="ECO:0007669"/>
    <property type="project" value="UniProtKB-KW"/>
</dbReference>
<proteinExistence type="inferred from homology"/>
<dbReference type="PANTHER" id="PTHR11058">
    <property type="entry name" value="NADH-UBIQUINONE OXIDOREDUCTASE CHAIN 3"/>
    <property type="match status" value="1"/>
</dbReference>
<dbReference type="InterPro" id="IPR000440">
    <property type="entry name" value="NADH_UbQ/plastoQ_OxRdtase_su3"/>
</dbReference>
<dbReference type="InterPro" id="IPR038430">
    <property type="entry name" value="NDAH_ubi_oxred_su3_sf"/>
</dbReference>
<sequence>MSENALAMITVLLLAVAVPIAILIISNLLGGGKHGGTPSKFLPYESGISQTVGTADDRVSIKYYLTAIIFIIFDVEAVFLYPWAVNFKLLGIAGLWEMLLFLTVLLAGYVYIWKKGALKWD</sequence>
<dbReference type="GO" id="GO:0008137">
    <property type="term" value="F:NADH dehydrogenase (ubiquinone) activity"/>
    <property type="evidence" value="ECO:0007669"/>
    <property type="project" value="InterPro"/>
</dbReference>
<dbReference type="HAMAP" id="MF_01394">
    <property type="entry name" value="NDH1_NuoA"/>
    <property type="match status" value="1"/>
</dbReference>
<dbReference type="Proteomes" id="UP000231019">
    <property type="component" value="Unassembled WGS sequence"/>
</dbReference>
<evidence type="ECO:0000256" key="2">
    <source>
        <dbReference type="ARBA" id="ARBA00008472"/>
    </source>
</evidence>
<feature type="transmembrane region" description="Helical" evidence="11">
    <location>
        <begin position="63"/>
        <end position="83"/>
    </location>
</feature>
<evidence type="ECO:0000313" key="14">
    <source>
        <dbReference type="Proteomes" id="UP000231019"/>
    </source>
</evidence>
<comment type="catalytic activity">
    <reaction evidence="11 12">
        <text>a quinone + NADH + 5 H(+)(in) = a quinol + NAD(+) + 4 H(+)(out)</text>
        <dbReference type="Rhea" id="RHEA:57888"/>
        <dbReference type="ChEBI" id="CHEBI:15378"/>
        <dbReference type="ChEBI" id="CHEBI:24646"/>
        <dbReference type="ChEBI" id="CHEBI:57540"/>
        <dbReference type="ChEBI" id="CHEBI:57945"/>
        <dbReference type="ChEBI" id="CHEBI:132124"/>
    </reaction>
</comment>
<evidence type="ECO:0000256" key="3">
    <source>
        <dbReference type="ARBA" id="ARBA00022448"/>
    </source>
</evidence>
<dbReference type="GO" id="GO:0050136">
    <property type="term" value="F:NADH dehydrogenase (quinone) (non-electrogenic) activity"/>
    <property type="evidence" value="ECO:0007669"/>
    <property type="project" value="UniProtKB-UniRule"/>
</dbReference>
<comment type="subunit">
    <text evidence="11">NDH-1 is composed of 14 different subunits. Subunits NuoA, H, J, K, L, M, N constitute the membrane sector of the complex.</text>
</comment>
<keyword evidence="8 11" id="KW-1133">Transmembrane helix</keyword>
<comment type="subcellular location">
    <subcellularLocation>
        <location evidence="11 12">Cell membrane</location>
        <topology evidence="11 12">Multi-pass membrane protein</topology>
    </subcellularLocation>
    <subcellularLocation>
        <location evidence="1">Membrane</location>
        <topology evidence="1">Multi-pass membrane protein</topology>
    </subcellularLocation>
</comment>
<reference evidence="13 14" key="1">
    <citation type="submission" date="2017-09" db="EMBL/GenBank/DDBJ databases">
        <title>Depth-based differentiation of microbial function through sediment-hosted aquifers and enrichment of novel symbionts in the deep terrestrial subsurface.</title>
        <authorList>
            <person name="Probst A.J."/>
            <person name="Ladd B."/>
            <person name="Jarett J.K."/>
            <person name="Geller-Mcgrath D.E."/>
            <person name="Sieber C.M."/>
            <person name="Emerson J.B."/>
            <person name="Anantharaman K."/>
            <person name="Thomas B.C."/>
            <person name="Malmstrom R."/>
            <person name="Stieglmeier M."/>
            <person name="Klingl A."/>
            <person name="Woyke T."/>
            <person name="Ryan C.M."/>
            <person name="Banfield J.F."/>
        </authorList>
    </citation>
    <scope>NUCLEOTIDE SEQUENCE [LARGE SCALE GENOMIC DNA]</scope>
    <source>
        <strain evidence="13">CG17_big_fil_post_rev_8_21_14_2_50_48_46</strain>
    </source>
</reference>
<keyword evidence="6 11" id="KW-0874">Quinone</keyword>
<keyword evidence="11" id="KW-0830">Ubiquinone</keyword>
<dbReference type="PANTHER" id="PTHR11058:SF22">
    <property type="entry name" value="NADH-QUINONE OXIDOREDUCTASE SUBUNIT A"/>
    <property type="match status" value="1"/>
</dbReference>
<evidence type="ECO:0000256" key="4">
    <source>
        <dbReference type="ARBA" id="ARBA00022475"/>
    </source>
</evidence>
<protein>
    <recommendedName>
        <fullName evidence="11">NADH-quinone oxidoreductase subunit A</fullName>
        <ecNumber evidence="11">7.1.1.-</ecNumber>
    </recommendedName>
    <alternativeName>
        <fullName evidence="11">NADH dehydrogenase I subunit A</fullName>
    </alternativeName>
    <alternativeName>
        <fullName evidence="11">NDH-1 subunit A</fullName>
    </alternativeName>
    <alternativeName>
        <fullName evidence="11">NUO1</fullName>
    </alternativeName>
</protein>
<comment type="function">
    <text evidence="11">NDH-1 shuttles electrons from NADH, via FMN and iron-sulfur (Fe-S) centers, to quinones in the respiratory chain. The immediate electron acceptor for the enzyme in this species is believed to be ubiquinone. Couples the redox reaction to proton translocation (for every two electrons transferred, four hydrogen ions are translocated across the cytoplasmic membrane), and thus conserves the redox energy in a proton gradient.</text>
</comment>
<name>A0A2M7G1H3_9BACT</name>
<dbReference type="InterPro" id="IPR023043">
    <property type="entry name" value="NAD(P)H_OxRDtase_bac/plastid"/>
</dbReference>
<evidence type="ECO:0000256" key="7">
    <source>
        <dbReference type="ARBA" id="ARBA00022967"/>
    </source>
</evidence>
<comment type="similarity">
    <text evidence="2 11 12">Belongs to the complex I subunit 3 family.</text>
</comment>
<dbReference type="AlphaFoldDB" id="A0A2M7G1H3"/>
<dbReference type="Pfam" id="PF00507">
    <property type="entry name" value="Oxidored_q4"/>
    <property type="match status" value="1"/>
</dbReference>
<keyword evidence="9 11" id="KW-0520">NAD</keyword>
<keyword evidence="3 11" id="KW-0813">Transport</keyword>
<keyword evidence="5 11" id="KW-0812">Transmembrane</keyword>
<evidence type="ECO:0000256" key="5">
    <source>
        <dbReference type="ARBA" id="ARBA00022692"/>
    </source>
</evidence>
<dbReference type="EC" id="7.1.1.-" evidence="11"/>
<dbReference type="EMBL" id="PFFQ01000050">
    <property type="protein sequence ID" value="PIW15573.1"/>
    <property type="molecule type" value="Genomic_DNA"/>
</dbReference>
<dbReference type="GO" id="GO:0005886">
    <property type="term" value="C:plasma membrane"/>
    <property type="evidence" value="ECO:0007669"/>
    <property type="project" value="UniProtKB-SubCell"/>
</dbReference>
<evidence type="ECO:0000256" key="11">
    <source>
        <dbReference type="HAMAP-Rule" id="MF_01394"/>
    </source>
</evidence>
<feature type="transmembrane region" description="Helical" evidence="11">
    <location>
        <begin position="89"/>
        <end position="112"/>
    </location>
</feature>
<keyword evidence="4 11" id="KW-1003">Cell membrane</keyword>